<accession>A0AA38HZ24</accession>
<proteinExistence type="predicted"/>
<keyword evidence="1" id="KW-0812">Transmembrane</keyword>
<dbReference type="EMBL" id="JALNTZ010000007">
    <property type="protein sequence ID" value="KAJ3646245.1"/>
    <property type="molecule type" value="Genomic_DNA"/>
</dbReference>
<sequence>MRPGITFPFDPGFFLFFVFLFVTFEILRDTLVARNPGKAQADPDRMWRDRSSRVITATGTRRSITRYWYQFGESRGSVHIPSGSSGRVFAWASFRANRHRWPTP</sequence>
<gene>
    <name evidence="2" type="ORF">Zmor_023840</name>
</gene>
<name>A0AA38HZ24_9CUCU</name>
<keyword evidence="1" id="KW-1133">Transmembrane helix</keyword>
<evidence type="ECO:0000313" key="3">
    <source>
        <dbReference type="Proteomes" id="UP001168821"/>
    </source>
</evidence>
<dbReference type="AlphaFoldDB" id="A0AA38HZ24"/>
<evidence type="ECO:0000313" key="2">
    <source>
        <dbReference type="EMBL" id="KAJ3646245.1"/>
    </source>
</evidence>
<evidence type="ECO:0000256" key="1">
    <source>
        <dbReference type="SAM" id="Phobius"/>
    </source>
</evidence>
<comment type="caution">
    <text evidence="2">The sequence shown here is derived from an EMBL/GenBank/DDBJ whole genome shotgun (WGS) entry which is preliminary data.</text>
</comment>
<dbReference type="Proteomes" id="UP001168821">
    <property type="component" value="Unassembled WGS sequence"/>
</dbReference>
<reference evidence="2" key="1">
    <citation type="journal article" date="2023" name="G3 (Bethesda)">
        <title>Whole genome assemblies of Zophobas morio and Tenebrio molitor.</title>
        <authorList>
            <person name="Kaur S."/>
            <person name="Stinson S.A."/>
            <person name="diCenzo G.C."/>
        </authorList>
    </citation>
    <scope>NUCLEOTIDE SEQUENCE</scope>
    <source>
        <strain evidence="2">QUZm001</strain>
    </source>
</reference>
<protein>
    <submittedName>
        <fullName evidence="2">Uncharacterized protein</fullName>
    </submittedName>
</protein>
<keyword evidence="1" id="KW-0472">Membrane</keyword>
<organism evidence="2 3">
    <name type="scientific">Zophobas morio</name>
    <dbReference type="NCBI Taxonomy" id="2755281"/>
    <lineage>
        <taxon>Eukaryota</taxon>
        <taxon>Metazoa</taxon>
        <taxon>Ecdysozoa</taxon>
        <taxon>Arthropoda</taxon>
        <taxon>Hexapoda</taxon>
        <taxon>Insecta</taxon>
        <taxon>Pterygota</taxon>
        <taxon>Neoptera</taxon>
        <taxon>Endopterygota</taxon>
        <taxon>Coleoptera</taxon>
        <taxon>Polyphaga</taxon>
        <taxon>Cucujiformia</taxon>
        <taxon>Tenebrionidae</taxon>
        <taxon>Zophobas</taxon>
    </lineage>
</organism>
<feature type="transmembrane region" description="Helical" evidence="1">
    <location>
        <begin position="12"/>
        <end position="28"/>
    </location>
</feature>
<keyword evidence="3" id="KW-1185">Reference proteome</keyword>